<dbReference type="GO" id="GO:0006886">
    <property type="term" value="P:intracellular protein transport"/>
    <property type="evidence" value="ECO:0007669"/>
    <property type="project" value="InterPro"/>
</dbReference>
<comment type="similarity">
    <text evidence="2">Belongs to the syntaxin family.</text>
</comment>
<dbReference type="InterPro" id="IPR000727">
    <property type="entry name" value="T_SNARE_dom"/>
</dbReference>
<dbReference type="GO" id="GO:0031201">
    <property type="term" value="C:SNARE complex"/>
    <property type="evidence" value="ECO:0007669"/>
    <property type="project" value="TreeGrafter"/>
</dbReference>
<dbReference type="PANTHER" id="PTHR19957">
    <property type="entry name" value="SYNTAXIN"/>
    <property type="match status" value="1"/>
</dbReference>
<dbReference type="GO" id="GO:0006887">
    <property type="term" value="P:exocytosis"/>
    <property type="evidence" value="ECO:0007669"/>
    <property type="project" value="TreeGrafter"/>
</dbReference>
<dbReference type="GO" id="GO:0005886">
    <property type="term" value="C:plasma membrane"/>
    <property type="evidence" value="ECO:0007669"/>
    <property type="project" value="TreeGrafter"/>
</dbReference>
<evidence type="ECO:0000256" key="1">
    <source>
        <dbReference type="ARBA" id="ARBA00004211"/>
    </source>
</evidence>
<keyword evidence="3" id="KW-1133">Transmembrane helix</keyword>
<evidence type="ECO:0000256" key="3">
    <source>
        <dbReference type="SAM" id="Phobius"/>
    </source>
</evidence>
<dbReference type="InterPro" id="IPR006012">
    <property type="entry name" value="Syntaxin/epimorphin_CS"/>
</dbReference>
<dbReference type="EMBL" id="JADGJH010000014">
    <property type="protein sequence ID" value="KAJ3142548.1"/>
    <property type="molecule type" value="Genomic_DNA"/>
</dbReference>
<dbReference type="SMART" id="SM00397">
    <property type="entry name" value="t_SNARE"/>
    <property type="match status" value="1"/>
</dbReference>
<reference evidence="5" key="1">
    <citation type="submission" date="2020-05" db="EMBL/GenBank/DDBJ databases">
        <title>Phylogenomic resolution of chytrid fungi.</title>
        <authorList>
            <person name="Stajich J.E."/>
            <person name="Amses K."/>
            <person name="Simmons R."/>
            <person name="Seto K."/>
            <person name="Myers J."/>
            <person name="Bonds A."/>
            <person name="Quandt C.A."/>
            <person name="Barry K."/>
            <person name="Liu P."/>
            <person name="Grigoriev I."/>
            <person name="Longcore J.E."/>
            <person name="James T.Y."/>
        </authorList>
    </citation>
    <scope>NUCLEOTIDE SEQUENCE</scope>
    <source>
        <strain evidence="5">JEL0513</strain>
    </source>
</reference>
<dbReference type="SUPFAM" id="SSF47661">
    <property type="entry name" value="t-snare proteins"/>
    <property type="match status" value="1"/>
</dbReference>
<keyword evidence="3" id="KW-0812">Transmembrane</keyword>
<name>A0AAD5TA70_9FUNG</name>
<dbReference type="PANTHER" id="PTHR19957:SF307">
    <property type="entry name" value="PROTEIN SSO1-RELATED"/>
    <property type="match status" value="1"/>
</dbReference>
<dbReference type="GO" id="GO:0006906">
    <property type="term" value="P:vesicle fusion"/>
    <property type="evidence" value="ECO:0007669"/>
    <property type="project" value="TreeGrafter"/>
</dbReference>
<dbReference type="GO" id="GO:0000149">
    <property type="term" value="F:SNARE binding"/>
    <property type="evidence" value="ECO:0007669"/>
    <property type="project" value="TreeGrafter"/>
</dbReference>
<accession>A0AAD5TA70</accession>
<protein>
    <submittedName>
        <fullName evidence="5">Plasma membrane t-SNARE, secretory vesicle fusion</fullName>
    </submittedName>
</protein>
<comment type="caution">
    <text evidence="5">The sequence shown here is derived from an EMBL/GenBank/DDBJ whole genome shotgun (WGS) entry which is preliminary data.</text>
</comment>
<evidence type="ECO:0000313" key="6">
    <source>
        <dbReference type="Proteomes" id="UP001211907"/>
    </source>
</evidence>
<keyword evidence="6" id="KW-1185">Reference proteome</keyword>
<dbReference type="InterPro" id="IPR010989">
    <property type="entry name" value="SNARE"/>
</dbReference>
<dbReference type="InterPro" id="IPR045242">
    <property type="entry name" value="Syntaxin"/>
</dbReference>
<organism evidence="5 6">
    <name type="scientific">Physocladia obscura</name>
    <dbReference type="NCBI Taxonomy" id="109957"/>
    <lineage>
        <taxon>Eukaryota</taxon>
        <taxon>Fungi</taxon>
        <taxon>Fungi incertae sedis</taxon>
        <taxon>Chytridiomycota</taxon>
        <taxon>Chytridiomycota incertae sedis</taxon>
        <taxon>Chytridiomycetes</taxon>
        <taxon>Chytridiales</taxon>
        <taxon>Chytriomycetaceae</taxon>
        <taxon>Physocladia</taxon>
    </lineage>
</organism>
<dbReference type="PROSITE" id="PS50192">
    <property type="entry name" value="T_SNARE"/>
    <property type="match status" value="1"/>
</dbReference>
<evidence type="ECO:0000256" key="2">
    <source>
        <dbReference type="ARBA" id="ARBA00009063"/>
    </source>
</evidence>
<dbReference type="Proteomes" id="UP001211907">
    <property type="component" value="Unassembled WGS sequence"/>
</dbReference>
<keyword evidence="3" id="KW-0472">Membrane</keyword>
<gene>
    <name evidence="5" type="primary">SSO2</name>
    <name evidence="5" type="ORF">HK100_001801</name>
</gene>
<dbReference type="Gene3D" id="1.20.58.70">
    <property type="match status" value="1"/>
</dbReference>
<dbReference type="GO" id="GO:0012505">
    <property type="term" value="C:endomembrane system"/>
    <property type="evidence" value="ECO:0007669"/>
    <property type="project" value="TreeGrafter"/>
</dbReference>
<evidence type="ECO:0000259" key="4">
    <source>
        <dbReference type="PROSITE" id="PS50192"/>
    </source>
</evidence>
<dbReference type="GO" id="GO:0048278">
    <property type="term" value="P:vesicle docking"/>
    <property type="evidence" value="ECO:0007669"/>
    <property type="project" value="TreeGrafter"/>
</dbReference>
<sequence>MYPAENIEAFEQQAKAIQGYISAINTAVGEIKYFNKVLKNELNTDKINEIKSKQVDPLVNNTNAYIAFARDGLAMLHRSKRGDKVYRKEVYVNYAQSLQRAIKEFVAVQNEAKTANKIEFSRQYKVIKPDATQVEIDAALESGGSDVFAVSVISGNIAEKQAVLSAVQTRQKEILKLSASLTELVDLMEQMNTLINNQQEMIDLIDDHVTEAAYDIEAGSKEVGLANNHILNARKTKWTIMWIVLAIVLVIILAIRDLIIVYINRIDVSIEQIRQLNVRALQEVNQNTAATIDSGRTDIFNEVMLSSRVSDKQGVLGAVQDRPKELAKNQRDMIDETEAHVVNTITS</sequence>
<proteinExistence type="inferred from homology"/>
<dbReference type="Pfam" id="PF05739">
    <property type="entry name" value="SNARE"/>
    <property type="match status" value="1"/>
</dbReference>
<evidence type="ECO:0000313" key="5">
    <source>
        <dbReference type="EMBL" id="KAJ3142548.1"/>
    </source>
</evidence>
<dbReference type="PROSITE" id="PS00914">
    <property type="entry name" value="SYNTAXIN"/>
    <property type="match status" value="1"/>
</dbReference>
<dbReference type="GO" id="GO:0005484">
    <property type="term" value="F:SNAP receptor activity"/>
    <property type="evidence" value="ECO:0007669"/>
    <property type="project" value="InterPro"/>
</dbReference>
<comment type="subcellular location">
    <subcellularLocation>
        <location evidence="1">Membrane</location>
        <topology evidence="1">Single-pass type IV membrane protein</topology>
    </subcellularLocation>
</comment>
<feature type="domain" description="T-SNARE coiled-coil homology" evidence="4">
    <location>
        <begin position="164"/>
        <end position="226"/>
    </location>
</feature>
<dbReference type="AlphaFoldDB" id="A0AAD5TA70"/>
<feature type="transmembrane region" description="Helical" evidence="3">
    <location>
        <begin position="240"/>
        <end position="263"/>
    </location>
</feature>